<dbReference type="EMBL" id="AP004017">
    <property type="protein sequence ID" value="BAD15470.1"/>
    <property type="molecule type" value="Genomic_DNA"/>
</dbReference>
<dbReference type="AlphaFoldDB" id="Q6ZI76"/>
<protein>
    <submittedName>
        <fullName evidence="1">Uncharacterized protein</fullName>
    </submittedName>
</protein>
<evidence type="ECO:0000313" key="2">
    <source>
        <dbReference type="Proteomes" id="UP000000763"/>
    </source>
</evidence>
<name>Q6ZI76_ORYSJ</name>
<reference evidence="2" key="2">
    <citation type="journal article" date="2008" name="Nucleic Acids Res.">
        <title>The rice annotation project database (RAP-DB): 2008 update.</title>
        <authorList>
            <consortium name="The rice annotation project (RAP)"/>
        </authorList>
    </citation>
    <scope>GENOME REANNOTATION</scope>
    <source>
        <strain evidence="2">cv. Nipponbare</strain>
    </source>
</reference>
<reference evidence="2" key="1">
    <citation type="journal article" date="2005" name="Nature">
        <title>The map-based sequence of the rice genome.</title>
        <authorList>
            <consortium name="International rice genome sequencing project (IRGSP)"/>
            <person name="Matsumoto T."/>
            <person name="Wu J."/>
            <person name="Kanamori H."/>
            <person name="Katayose Y."/>
            <person name="Fujisawa M."/>
            <person name="Namiki N."/>
            <person name="Mizuno H."/>
            <person name="Yamamoto K."/>
            <person name="Antonio B.A."/>
            <person name="Baba T."/>
            <person name="Sakata K."/>
            <person name="Nagamura Y."/>
            <person name="Aoki H."/>
            <person name="Arikawa K."/>
            <person name="Arita K."/>
            <person name="Bito T."/>
            <person name="Chiden Y."/>
            <person name="Fujitsuka N."/>
            <person name="Fukunaka R."/>
            <person name="Hamada M."/>
            <person name="Harada C."/>
            <person name="Hayashi A."/>
            <person name="Hijishita S."/>
            <person name="Honda M."/>
            <person name="Hosokawa S."/>
            <person name="Ichikawa Y."/>
            <person name="Idonuma A."/>
            <person name="Iijima M."/>
            <person name="Ikeda M."/>
            <person name="Ikeno M."/>
            <person name="Ito K."/>
            <person name="Ito S."/>
            <person name="Ito T."/>
            <person name="Ito Y."/>
            <person name="Ito Y."/>
            <person name="Iwabuchi A."/>
            <person name="Kamiya K."/>
            <person name="Karasawa W."/>
            <person name="Kurita K."/>
            <person name="Katagiri S."/>
            <person name="Kikuta A."/>
            <person name="Kobayashi H."/>
            <person name="Kobayashi N."/>
            <person name="Machita K."/>
            <person name="Maehara T."/>
            <person name="Masukawa M."/>
            <person name="Mizubayashi T."/>
            <person name="Mukai Y."/>
            <person name="Nagasaki H."/>
            <person name="Nagata Y."/>
            <person name="Naito S."/>
            <person name="Nakashima M."/>
            <person name="Nakama Y."/>
            <person name="Nakamichi Y."/>
            <person name="Nakamura M."/>
            <person name="Meguro A."/>
            <person name="Negishi M."/>
            <person name="Ohta I."/>
            <person name="Ohta T."/>
            <person name="Okamoto M."/>
            <person name="Ono N."/>
            <person name="Saji S."/>
            <person name="Sakaguchi M."/>
            <person name="Sakai K."/>
            <person name="Shibata M."/>
            <person name="Shimokawa T."/>
            <person name="Song J."/>
            <person name="Takazaki Y."/>
            <person name="Terasawa K."/>
            <person name="Tsugane M."/>
            <person name="Tsuji K."/>
            <person name="Ueda S."/>
            <person name="Waki K."/>
            <person name="Yamagata H."/>
            <person name="Yamamoto M."/>
            <person name="Yamamoto S."/>
            <person name="Yamane H."/>
            <person name="Yoshiki S."/>
            <person name="Yoshihara R."/>
            <person name="Yukawa K."/>
            <person name="Zhong H."/>
            <person name="Yano M."/>
            <person name="Yuan Q."/>
            <person name="Ouyang S."/>
            <person name="Liu J."/>
            <person name="Jones K.M."/>
            <person name="Gansberger K."/>
            <person name="Moffat K."/>
            <person name="Hill J."/>
            <person name="Bera J."/>
            <person name="Fadrosh D."/>
            <person name="Jin S."/>
            <person name="Johri S."/>
            <person name="Kim M."/>
            <person name="Overton L."/>
            <person name="Reardon M."/>
            <person name="Tsitrin T."/>
            <person name="Vuong H."/>
            <person name="Weaver B."/>
            <person name="Ciecko A."/>
            <person name="Tallon L."/>
            <person name="Jackson J."/>
            <person name="Pai G."/>
            <person name="Aken S.V."/>
            <person name="Utterback T."/>
            <person name="Reidmuller S."/>
            <person name="Feldblyum T."/>
            <person name="Hsiao J."/>
            <person name="Zismann V."/>
            <person name="Iobst S."/>
            <person name="de Vazeille A.R."/>
            <person name="Buell C.R."/>
            <person name="Ying K."/>
            <person name="Li Y."/>
            <person name="Lu T."/>
            <person name="Huang Y."/>
            <person name="Zhao Q."/>
            <person name="Feng Q."/>
            <person name="Zhang L."/>
            <person name="Zhu J."/>
            <person name="Weng Q."/>
            <person name="Mu J."/>
            <person name="Lu Y."/>
            <person name="Fan D."/>
            <person name="Liu Y."/>
            <person name="Guan J."/>
            <person name="Zhang Y."/>
            <person name="Yu S."/>
            <person name="Liu X."/>
            <person name="Zhang Y."/>
            <person name="Hong G."/>
            <person name="Han B."/>
            <person name="Choisne N."/>
            <person name="Demange N."/>
            <person name="Orjeda G."/>
            <person name="Samain S."/>
            <person name="Cattolico L."/>
            <person name="Pelletier E."/>
            <person name="Couloux A."/>
            <person name="Segurens B."/>
            <person name="Wincker P."/>
            <person name="D'Hont A."/>
            <person name="Scarpelli C."/>
            <person name="Weissenbach J."/>
            <person name="Salanoubat M."/>
            <person name="Quetier F."/>
            <person name="Yu Y."/>
            <person name="Kim H.R."/>
            <person name="Rambo T."/>
            <person name="Currie J."/>
            <person name="Collura K."/>
            <person name="Luo M."/>
            <person name="Yang T."/>
            <person name="Ammiraju J.S.S."/>
            <person name="Engler F."/>
            <person name="Soderlund C."/>
            <person name="Wing R.A."/>
            <person name="Palmer L.E."/>
            <person name="de la Bastide M."/>
            <person name="Spiegel L."/>
            <person name="Nascimento L."/>
            <person name="Zutavern T."/>
            <person name="O'Shaughnessy A."/>
            <person name="Dike S."/>
            <person name="Dedhia N."/>
            <person name="Preston R."/>
            <person name="Balija V."/>
            <person name="McCombie W.R."/>
            <person name="Chow T."/>
            <person name="Chen H."/>
            <person name="Chung M."/>
            <person name="Chen C."/>
            <person name="Shaw J."/>
            <person name="Wu H."/>
            <person name="Hsiao K."/>
            <person name="Chao Y."/>
            <person name="Chu M."/>
            <person name="Cheng C."/>
            <person name="Hour A."/>
            <person name="Lee P."/>
            <person name="Lin S."/>
            <person name="Lin Y."/>
            <person name="Liou J."/>
            <person name="Liu S."/>
            <person name="Hsing Y."/>
            <person name="Raghuvanshi S."/>
            <person name="Mohanty A."/>
            <person name="Bharti A.K."/>
            <person name="Gaur A."/>
            <person name="Gupta V."/>
            <person name="Kumar D."/>
            <person name="Ravi V."/>
            <person name="Vij S."/>
            <person name="Kapur A."/>
            <person name="Khurana P."/>
            <person name="Khurana P."/>
            <person name="Khurana J.P."/>
            <person name="Tyagi A.K."/>
            <person name="Gaikwad K."/>
            <person name="Singh A."/>
            <person name="Dalal V."/>
            <person name="Srivastava S."/>
            <person name="Dixit A."/>
            <person name="Pal A.K."/>
            <person name="Ghazi I.A."/>
            <person name="Yadav M."/>
            <person name="Pandit A."/>
            <person name="Bhargava A."/>
            <person name="Sureshbabu K."/>
            <person name="Batra K."/>
            <person name="Sharma T.R."/>
            <person name="Mohapatra T."/>
            <person name="Singh N.K."/>
            <person name="Messing J."/>
            <person name="Nelson A.B."/>
            <person name="Fuks G."/>
            <person name="Kavchok S."/>
            <person name="Keizer G."/>
            <person name="Linton E."/>
            <person name="Llaca V."/>
            <person name="Song R."/>
            <person name="Tanyolac B."/>
            <person name="Young S."/>
            <person name="Ho-Il K."/>
            <person name="Hahn J.H."/>
            <person name="Sangsakoo G."/>
            <person name="Vanavichit A."/>
            <person name="de Mattos Luiz.A.T."/>
            <person name="Zimmer P.D."/>
            <person name="Malone G."/>
            <person name="Dellagostin O."/>
            <person name="de Oliveira A.C."/>
            <person name="Bevan M."/>
            <person name="Bancroft I."/>
            <person name="Minx P."/>
            <person name="Cordum H."/>
            <person name="Wilson R."/>
            <person name="Cheng Z."/>
            <person name="Jin W."/>
            <person name="Jiang J."/>
            <person name="Leong S.A."/>
            <person name="Iwama H."/>
            <person name="Gojobori T."/>
            <person name="Itoh T."/>
            <person name="Niimura Y."/>
            <person name="Fujii Y."/>
            <person name="Habara T."/>
            <person name="Sakai H."/>
            <person name="Sato Y."/>
            <person name="Wilson G."/>
            <person name="Kumar K."/>
            <person name="McCouch S."/>
            <person name="Juretic N."/>
            <person name="Hoen D."/>
            <person name="Wright S."/>
            <person name="Bruskiewich R."/>
            <person name="Bureau T."/>
            <person name="Miyao A."/>
            <person name="Hirochika H."/>
            <person name="Nishikawa T."/>
            <person name="Kadowaki K."/>
            <person name="Sugiura M."/>
            <person name="Burr B."/>
            <person name="Sasaki T."/>
        </authorList>
    </citation>
    <scope>NUCLEOTIDE SEQUENCE [LARGE SCALE GENOMIC DNA]</scope>
    <source>
        <strain evidence="2">cv. Nipponbare</strain>
    </source>
</reference>
<evidence type="ECO:0000313" key="1">
    <source>
        <dbReference type="EMBL" id="BAD15470.1"/>
    </source>
</evidence>
<dbReference type="Proteomes" id="UP000000763">
    <property type="component" value="Chromosome 2"/>
</dbReference>
<proteinExistence type="predicted"/>
<gene>
    <name evidence="1" type="primary">OJ1008_F08.24</name>
</gene>
<accession>Q6ZI76</accession>
<sequence>MARGAMAAAGAATAELGDDTSELARCVRANGAWGRRSSPAWGRMSLLAARLKAVHIGWYIMKILVQRSYKIPNIRGRNCGPYLGLV</sequence>
<organism evidence="1 2">
    <name type="scientific">Oryza sativa subsp. japonica</name>
    <name type="common">Rice</name>
    <dbReference type="NCBI Taxonomy" id="39947"/>
    <lineage>
        <taxon>Eukaryota</taxon>
        <taxon>Viridiplantae</taxon>
        <taxon>Streptophyta</taxon>
        <taxon>Embryophyta</taxon>
        <taxon>Tracheophyta</taxon>
        <taxon>Spermatophyta</taxon>
        <taxon>Magnoliopsida</taxon>
        <taxon>Liliopsida</taxon>
        <taxon>Poales</taxon>
        <taxon>Poaceae</taxon>
        <taxon>BOP clade</taxon>
        <taxon>Oryzoideae</taxon>
        <taxon>Oryzeae</taxon>
        <taxon>Oryzinae</taxon>
        <taxon>Oryza</taxon>
        <taxon>Oryza sativa</taxon>
    </lineage>
</organism>